<evidence type="ECO:0000313" key="8">
    <source>
        <dbReference type="Proteomes" id="UP000318313"/>
    </source>
</evidence>
<dbReference type="Gene3D" id="1.10.10.60">
    <property type="entry name" value="Homeodomain-like"/>
    <property type="match status" value="1"/>
</dbReference>
<dbReference type="GO" id="GO:0005524">
    <property type="term" value="F:ATP binding"/>
    <property type="evidence" value="ECO:0007669"/>
    <property type="project" value="UniProtKB-KW"/>
</dbReference>
<dbReference type="PROSITE" id="PS50112">
    <property type="entry name" value="PAS"/>
    <property type="match status" value="1"/>
</dbReference>
<evidence type="ECO:0000259" key="6">
    <source>
        <dbReference type="PROSITE" id="PS50112"/>
    </source>
</evidence>
<evidence type="ECO:0000313" key="7">
    <source>
        <dbReference type="EMBL" id="QDV53914.1"/>
    </source>
</evidence>
<protein>
    <submittedName>
        <fullName evidence="7">Nitrogen fixation protein VnfA</fullName>
    </submittedName>
</protein>
<dbReference type="PROSITE" id="PS50045">
    <property type="entry name" value="SIGMA54_INTERACT_4"/>
    <property type="match status" value="1"/>
</dbReference>
<keyword evidence="2" id="KW-0067">ATP-binding</keyword>
<gene>
    <name evidence="7" type="primary">vnfA_3</name>
    <name evidence="7" type="ORF">Enr17x_59970</name>
</gene>
<evidence type="ECO:0000256" key="2">
    <source>
        <dbReference type="ARBA" id="ARBA00022840"/>
    </source>
</evidence>
<dbReference type="SUPFAM" id="SSF46689">
    <property type="entry name" value="Homeodomain-like"/>
    <property type="match status" value="1"/>
</dbReference>
<accession>A0A518ILE3</accession>
<dbReference type="CDD" id="cd00009">
    <property type="entry name" value="AAA"/>
    <property type="match status" value="1"/>
</dbReference>
<reference evidence="7 8" key="1">
    <citation type="submission" date="2019-03" db="EMBL/GenBank/DDBJ databases">
        <title>Deep-cultivation of Planctomycetes and their phenomic and genomic characterization uncovers novel biology.</title>
        <authorList>
            <person name="Wiegand S."/>
            <person name="Jogler M."/>
            <person name="Boedeker C."/>
            <person name="Pinto D."/>
            <person name="Vollmers J."/>
            <person name="Rivas-Marin E."/>
            <person name="Kohn T."/>
            <person name="Peeters S.H."/>
            <person name="Heuer A."/>
            <person name="Rast P."/>
            <person name="Oberbeckmann S."/>
            <person name="Bunk B."/>
            <person name="Jeske O."/>
            <person name="Meyerdierks A."/>
            <person name="Storesund J.E."/>
            <person name="Kallscheuer N."/>
            <person name="Luecker S."/>
            <person name="Lage O.M."/>
            <person name="Pohl T."/>
            <person name="Merkel B.J."/>
            <person name="Hornburger P."/>
            <person name="Mueller R.-W."/>
            <person name="Bruemmer F."/>
            <person name="Labrenz M."/>
            <person name="Spormann A.M."/>
            <person name="Op den Camp H."/>
            <person name="Overmann J."/>
            <person name="Amann R."/>
            <person name="Jetten M.S.M."/>
            <person name="Mascher T."/>
            <person name="Medema M.H."/>
            <person name="Devos D.P."/>
            <person name="Kaster A.-K."/>
            <person name="Ovreas L."/>
            <person name="Rohde M."/>
            <person name="Galperin M.Y."/>
            <person name="Jogler C."/>
        </authorList>
    </citation>
    <scope>NUCLEOTIDE SEQUENCE [LARGE SCALE GENOMIC DNA]</scope>
    <source>
        <strain evidence="7 8">Enr17</strain>
    </source>
</reference>
<sequence>MKRGSGRRTRLETRLNVLETPMFLVDASRTILFFNRGCEKILEWSAEDILGQTCDYAVDADADEFESVCNLLCPPPEVFKGTRAEVPRYLLSQSGKTFPCMIRYSPLLDEQQQTKLVLGILDHIEEPHTLPAASPSQQLHAELAALRLSLRNRFRFSTVIAKNEAMQRVLRQMELAIRASQPVHFSGETGTGKEHLARVIHFESEQRRKLFVPLNCDELPPRELKQTIKKIFQRDFEEAMPLEPGVIFLSQIESLTRDIQELILENHQSTTHKENIRLITASSYSLSDLLEQERILPEFFYQITTMEIEIPPLRERREDLELLAQHFLENENRYQQKQVSGFAPGVLSLFLDYFWPANLDELSRIIQAAFRATSETLITRESLPLRFNTGMDARSLGPALSPTMQTLEEKLRQVEEEQINHALALSKNNRTEAAKLLGLTRAKLYRRMDALDIRIGEEPASPQKDAKND</sequence>
<dbReference type="InterPro" id="IPR009057">
    <property type="entry name" value="Homeodomain-like_sf"/>
</dbReference>
<dbReference type="NCBIfam" id="TIGR00229">
    <property type="entry name" value="sensory_box"/>
    <property type="match status" value="1"/>
</dbReference>
<dbReference type="PANTHER" id="PTHR32071">
    <property type="entry name" value="TRANSCRIPTIONAL REGULATORY PROTEIN"/>
    <property type="match status" value="1"/>
</dbReference>
<keyword evidence="8" id="KW-1185">Reference proteome</keyword>
<evidence type="ECO:0000256" key="4">
    <source>
        <dbReference type="ARBA" id="ARBA00023163"/>
    </source>
</evidence>
<dbReference type="RefSeq" id="WP_198000854.1">
    <property type="nucleotide sequence ID" value="NZ_CP037452.1"/>
</dbReference>
<evidence type="ECO:0000256" key="1">
    <source>
        <dbReference type="ARBA" id="ARBA00022741"/>
    </source>
</evidence>
<feature type="domain" description="PAS" evidence="6">
    <location>
        <begin position="7"/>
        <end position="53"/>
    </location>
</feature>
<dbReference type="Pfam" id="PF00989">
    <property type="entry name" value="PAS"/>
    <property type="match status" value="1"/>
</dbReference>
<dbReference type="InterPro" id="IPR058031">
    <property type="entry name" value="AAA_lid_NorR"/>
</dbReference>
<dbReference type="GO" id="GO:0043565">
    <property type="term" value="F:sequence-specific DNA binding"/>
    <property type="evidence" value="ECO:0007669"/>
    <property type="project" value="InterPro"/>
</dbReference>
<dbReference type="CDD" id="cd00130">
    <property type="entry name" value="PAS"/>
    <property type="match status" value="1"/>
</dbReference>
<dbReference type="GO" id="GO:0006355">
    <property type="term" value="P:regulation of DNA-templated transcription"/>
    <property type="evidence" value="ECO:0007669"/>
    <property type="project" value="InterPro"/>
</dbReference>
<dbReference type="InterPro" id="IPR002078">
    <property type="entry name" value="Sigma_54_int"/>
</dbReference>
<dbReference type="SUPFAM" id="SSF55785">
    <property type="entry name" value="PYP-like sensor domain (PAS domain)"/>
    <property type="match status" value="1"/>
</dbReference>
<keyword evidence="4" id="KW-0804">Transcription</keyword>
<dbReference type="KEGG" id="gfm:Enr17x_59970"/>
<dbReference type="Pfam" id="PF25601">
    <property type="entry name" value="AAA_lid_14"/>
    <property type="match status" value="1"/>
</dbReference>
<dbReference type="Proteomes" id="UP000318313">
    <property type="component" value="Chromosome"/>
</dbReference>
<dbReference type="InterPro" id="IPR027417">
    <property type="entry name" value="P-loop_NTPase"/>
</dbReference>
<evidence type="ECO:0000256" key="3">
    <source>
        <dbReference type="ARBA" id="ARBA00023015"/>
    </source>
</evidence>
<dbReference type="EMBL" id="CP037452">
    <property type="protein sequence ID" value="QDV53914.1"/>
    <property type="molecule type" value="Genomic_DNA"/>
</dbReference>
<dbReference type="PANTHER" id="PTHR32071:SF99">
    <property type="entry name" value="TRANSCRIPTIONAL REGULATORY PROTEIN"/>
    <property type="match status" value="1"/>
</dbReference>
<evidence type="ECO:0000259" key="5">
    <source>
        <dbReference type="PROSITE" id="PS50045"/>
    </source>
</evidence>
<proteinExistence type="predicted"/>
<dbReference type="Gene3D" id="1.10.8.60">
    <property type="match status" value="1"/>
</dbReference>
<dbReference type="InterPro" id="IPR035965">
    <property type="entry name" value="PAS-like_dom_sf"/>
</dbReference>
<dbReference type="SUPFAM" id="SSF52540">
    <property type="entry name" value="P-loop containing nucleoside triphosphate hydrolases"/>
    <property type="match status" value="1"/>
</dbReference>
<dbReference type="Gene3D" id="3.30.450.20">
    <property type="entry name" value="PAS domain"/>
    <property type="match status" value="1"/>
</dbReference>
<feature type="domain" description="Sigma-54 factor interaction" evidence="5">
    <location>
        <begin position="159"/>
        <end position="371"/>
    </location>
</feature>
<dbReference type="AlphaFoldDB" id="A0A518ILE3"/>
<name>A0A518ILE3_9PLAN</name>
<keyword evidence="1" id="KW-0547">Nucleotide-binding</keyword>
<dbReference type="InterPro" id="IPR000014">
    <property type="entry name" value="PAS"/>
</dbReference>
<dbReference type="InterPro" id="IPR013767">
    <property type="entry name" value="PAS_fold"/>
</dbReference>
<dbReference type="SMART" id="SM00091">
    <property type="entry name" value="PAS"/>
    <property type="match status" value="1"/>
</dbReference>
<dbReference type="Gene3D" id="3.40.50.300">
    <property type="entry name" value="P-loop containing nucleotide triphosphate hydrolases"/>
    <property type="match status" value="1"/>
</dbReference>
<dbReference type="Pfam" id="PF00158">
    <property type="entry name" value="Sigma54_activat"/>
    <property type="match status" value="1"/>
</dbReference>
<dbReference type="InterPro" id="IPR002197">
    <property type="entry name" value="HTH_Fis"/>
</dbReference>
<dbReference type="PRINTS" id="PR01590">
    <property type="entry name" value="HTHFIS"/>
</dbReference>
<keyword evidence="3" id="KW-0805">Transcription regulation</keyword>
<dbReference type="Pfam" id="PF02954">
    <property type="entry name" value="HTH_8"/>
    <property type="match status" value="1"/>
</dbReference>
<organism evidence="7 8">
    <name type="scientific">Gimesia fumaroli</name>
    <dbReference type="NCBI Taxonomy" id="2527976"/>
    <lineage>
        <taxon>Bacteria</taxon>
        <taxon>Pseudomonadati</taxon>
        <taxon>Planctomycetota</taxon>
        <taxon>Planctomycetia</taxon>
        <taxon>Planctomycetales</taxon>
        <taxon>Planctomycetaceae</taxon>
        <taxon>Gimesia</taxon>
    </lineage>
</organism>